<comment type="caution">
    <text evidence="2">The sequence shown here is derived from an EMBL/GenBank/DDBJ whole genome shotgun (WGS) entry which is preliminary data.</text>
</comment>
<evidence type="ECO:0000313" key="2">
    <source>
        <dbReference type="EMBL" id="ETO06383.1"/>
    </source>
</evidence>
<feature type="compositionally biased region" description="Basic and acidic residues" evidence="1">
    <location>
        <begin position="8"/>
        <end position="25"/>
    </location>
</feature>
<sequence>MSDQDIEIINKEPDVESDEKLHTNDCTHPFVPDAIMLSRLLTAKEILAETVPIVERAPLIIIVKSADTKNTEEESAVSTQVQSSSNNETRDEKKLEKIGIQKKSTHDGNIPLPLKMWTLCLSVASMA</sequence>
<keyword evidence="3" id="KW-1185">Reference proteome</keyword>
<dbReference type="Proteomes" id="UP000023152">
    <property type="component" value="Unassembled WGS sequence"/>
</dbReference>
<feature type="non-terminal residue" evidence="2">
    <location>
        <position position="127"/>
    </location>
</feature>
<dbReference type="AlphaFoldDB" id="X6LWV4"/>
<feature type="compositionally biased region" description="Polar residues" evidence="1">
    <location>
        <begin position="76"/>
        <end position="87"/>
    </location>
</feature>
<gene>
    <name evidence="2" type="ORF">RFI_31013</name>
</gene>
<feature type="region of interest" description="Disordered" evidence="1">
    <location>
        <begin position="68"/>
        <end position="105"/>
    </location>
</feature>
<organism evidence="2 3">
    <name type="scientific">Reticulomyxa filosa</name>
    <dbReference type="NCBI Taxonomy" id="46433"/>
    <lineage>
        <taxon>Eukaryota</taxon>
        <taxon>Sar</taxon>
        <taxon>Rhizaria</taxon>
        <taxon>Retaria</taxon>
        <taxon>Foraminifera</taxon>
        <taxon>Monothalamids</taxon>
        <taxon>Reticulomyxidae</taxon>
        <taxon>Reticulomyxa</taxon>
    </lineage>
</organism>
<name>X6LWV4_RETFI</name>
<dbReference type="EMBL" id="ASPP01027187">
    <property type="protein sequence ID" value="ETO06383.1"/>
    <property type="molecule type" value="Genomic_DNA"/>
</dbReference>
<reference evidence="2 3" key="1">
    <citation type="journal article" date="2013" name="Curr. Biol.">
        <title>The Genome of the Foraminiferan Reticulomyxa filosa.</title>
        <authorList>
            <person name="Glockner G."/>
            <person name="Hulsmann N."/>
            <person name="Schleicher M."/>
            <person name="Noegel A.A."/>
            <person name="Eichinger L."/>
            <person name="Gallinger C."/>
            <person name="Pawlowski J."/>
            <person name="Sierra R."/>
            <person name="Euteneuer U."/>
            <person name="Pillet L."/>
            <person name="Moustafa A."/>
            <person name="Platzer M."/>
            <person name="Groth M."/>
            <person name="Szafranski K."/>
            <person name="Schliwa M."/>
        </authorList>
    </citation>
    <scope>NUCLEOTIDE SEQUENCE [LARGE SCALE GENOMIC DNA]</scope>
</reference>
<feature type="region of interest" description="Disordered" evidence="1">
    <location>
        <begin position="1"/>
        <end position="25"/>
    </location>
</feature>
<evidence type="ECO:0000313" key="3">
    <source>
        <dbReference type="Proteomes" id="UP000023152"/>
    </source>
</evidence>
<feature type="compositionally biased region" description="Basic and acidic residues" evidence="1">
    <location>
        <begin position="88"/>
        <end position="99"/>
    </location>
</feature>
<protein>
    <submittedName>
        <fullName evidence="2">Uncharacterized protein</fullName>
    </submittedName>
</protein>
<proteinExistence type="predicted"/>
<accession>X6LWV4</accession>
<evidence type="ECO:0000256" key="1">
    <source>
        <dbReference type="SAM" id="MobiDB-lite"/>
    </source>
</evidence>